<sequence length="126" mass="14797">MNTINEKVYSLAMADPMIILDMYCKNIDDSLKKDVVKLYQDHMEVSTAILNAMLIFILKYKEGYIPHYQYMVSALNGWLKHVKTPEDALLKLIRPKSKKKTYKKKQAVSEPDWMDDYVKSLEKMET</sequence>
<dbReference type="EMBL" id="AP024412">
    <property type="protein sequence ID" value="BCR36603.1"/>
    <property type="molecule type" value="Genomic_DNA"/>
</dbReference>
<accession>A0A7U9THJ3</accession>
<dbReference type="AlphaFoldDB" id="A0A7U9THJ3"/>
<evidence type="ECO:0000313" key="2">
    <source>
        <dbReference type="Proteomes" id="UP000620133"/>
    </source>
</evidence>
<reference evidence="1" key="1">
    <citation type="submission" date="2021-01" db="EMBL/GenBank/DDBJ databases">
        <title>Draft genome sequence of Acholeplasmataceae bacterium strain Mahy22.</title>
        <authorList>
            <person name="Watanabe M."/>
            <person name="Kojima H."/>
            <person name="Fukui M."/>
        </authorList>
    </citation>
    <scope>NUCLEOTIDE SEQUENCE</scope>
    <source>
        <strain evidence="1">Mahy22</strain>
    </source>
</reference>
<protein>
    <recommendedName>
        <fullName evidence="3">DnaD domain-containing protein</fullName>
    </recommendedName>
</protein>
<evidence type="ECO:0000313" key="1">
    <source>
        <dbReference type="EMBL" id="BCR36603.1"/>
    </source>
</evidence>
<dbReference type="RefSeq" id="WP_176239250.1">
    <property type="nucleotide sequence ID" value="NZ_AP024412.1"/>
</dbReference>
<evidence type="ECO:0008006" key="3">
    <source>
        <dbReference type="Google" id="ProtNLM"/>
    </source>
</evidence>
<dbReference type="Proteomes" id="UP000620133">
    <property type="component" value="Chromosome"/>
</dbReference>
<organism evidence="1 2">
    <name type="scientific">Mariniplasma anaerobium</name>
    <dbReference type="NCBI Taxonomy" id="2735436"/>
    <lineage>
        <taxon>Bacteria</taxon>
        <taxon>Bacillati</taxon>
        <taxon>Mycoplasmatota</taxon>
        <taxon>Mollicutes</taxon>
        <taxon>Acholeplasmatales</taxon>
        <taxon>Acholeplasmataceae</taxon>
        <taxon>Mariniplasma</taxon>
    </lineage>
</organism>
<gene>
    <name evidence="1" type="ORF">MPAN_014960</name>
</gene>
<dbReference type="KEGG" id="manr:MPAN_014960"/>
<proteinExistence type="predicted"/>
<name>A0A7U9THJ3_9MOLU</name>
<keyword evidence="2" id="KW-1185">Reference proteome</keyword>